<feature type="domain" description="C2H2-type" evidence="11">
    <location>
        <begin position="514"/>
        <end position="541"/>
    </location>
</feature>
<dbReference type="PROSITE" id="PS00028">
    <property type="entry name" value="ZINC_FINGER_C2H2_1"/>
    <property type="match status" value="2"/>
</dbReference>
<keyword evidence="6" id="KW-0805">Transcription regulation</keyword>
<keyword evidence="2" id="KW-0479">Metal-binding</keyword>
<evidence type="ECO:0000256" key="2">
    <source>
        <dbReference type="ARBA" id="ARBA00022723"/>
    </source>
</evidence>
<feature type="compositionally biased region" description="Basic and acidic residues" evidence="10">
    <location>
        <begin position="17"/>
        <end position="26"/>
    </location>
</feature>
<dbReference type="EMBL" id="HBIV01044899">
    <property type="protein sequence ID" value="CAE0679696.1"/>
    <property type="molecule type" value="Transcribed_RNA"/>
</dbReference>
<evidence type="ECO:0000256" key="10">
    <source>
        <dbReference type="SAM" id="MobiDB-lite"/>
    </source>
</evidence>
<name>A0A6U3CYA9_9EUKA</name>
<evidence type="ECO:0000256" key="4">
    <source>
        <dbReference type="ARBA" id="ARBA00022771"/>
    </source>
</evidence>
<feature type="region of interest" description="Disordered" evidence="10">
    <location>
        <begin position="661"/>
        <end position="686"/>
    </location>
</feature>
<evidence type="ECO:0000256" key="7">
    <source>
        <dbReference type="ARBA" id="ARBA00023163"/>
    </source>
</evidence>
<accession>A0A6U3CYA9</accession>
<organism evidence="12">
    <name type="scientific">Lotharella globosa</name>
    <dbReference type="NCBI Taxonomy" id="91324"/>
    <lineage>
        <taxon>Eukaryota</taxon>
        <taxon>Sar</taxon>
        <taxon>Rhizaria</taxon>
        <taxon>Cercozoa</taxon>
        <taxon>Chlorarachniophyceae</taxon>
        <taxon>Lotharella</taxon>
    </lineage>
</organism>
<feature type="compositionally biased region" description="Low complexity" evidence="10">
    <location>
        <begin position="665"/>
        <end position="678"/>
    </location>
</feature>
<feature type="region of interest" description="Disordered" evidence="10">
    <location>
        <begin position="1"/>
        <end position="44"/>
    </location>
</feature>
<gene>
    <name evidence="12" type="ORF">LGLO00237_LOCUS31481</name>
</gene>
<comment type="subcellular location">
    <subcellularLocation>
        <location evidence="1">Nucleus</location>
    </subcellularLocation>
</comment>
<dbReference type="GO" id="GO:0000981">
    <property type="term" value="F:DNA-binding transcription factor activity, RNA polymerase II-specific"/>
    <property type="evidence" value="ECO:0007669"/>
    <property type="project" value="TreeGrafter"/>
</dbReference>
<protein>
    <recommendedName>
        <fullName evidence="11">C2H2-type domain-containing protein</fullName>
    </recommendedName>
</protein>
<keyword evidence="4 9" id="KW-0863">Zinc-finger</keyword>
<evidence type="ECO:0000256" key="5">
    <source>
        <dbReference type="ARBA" id="ARBA00022833"/>
    </source>
</evidence>
<evidence type="ECO:0000256" key="6">
    <source>
        <dbReference type="ARBA" id="ARBA00023015"/>
    </source>
</evidence>
<feature type="compositionally biased region" description="Polar residues" evidence="10">
    <location>
        <begin position="27"/>
        <end position="44"/>
    </location>
</feature>
<dbReference type="Pfam" id="PF00096">
    <property type="entry name" value="zf-C2H2"/>
    <property type="match status" value="2"/>
</dbReference>
<evidence type="ECO:0000256" key="8">
    <source>
        <dbReference type="ARBA" id="ARBA00023242"/>
    </source>
</evidence>
<dbReference type="InterPro" id="IPR050717">
    <property type="entry name" value="C2H2-ZF_Transcription_Reg"/>
</dbReference>
<evidence type="ECO:0000256" key="9">
    <source>
        <dbReference type="PROSITE-ProRule" id="PRU00042"/>
    </source>
</evidence>
<dbReference type="SUPFAM" id="SSF57667">
    <property type="entry name" value="beta-beta-alpha zinc fingers"/>
    <property type="match status" value="1"/>
</dbReference>
<feature type="domain" description="C2H2-type" evidence="11">
    <location>
        <begin position="542"/>
        <end position="570"/>
    </location>
</feature>
<dbReference type="GO" id="GO:0005634">
    <property type="term" value="C:nucleus"/>
    <property type="evidence" value="ECO:0007669"/>
    <property type="project" value="UniProtKB-SubCell"/>
</dbReference>
<dbReference type="FunFam" id="3.30.160.60:FF:000130">
    <property type="entry name" value="Spalt-like transcription factor 4"/>
    <property type="match status" value="1"/>
</dbReference>
<feature type="region of interest" description="Disordered" evidence="10">
    <location>
        <begin position="471"/>
        <end position="509"/>
    </location>
</feature>
<keyword evidence="7" id="KW-0804">Transcription</keyword>
<dbReference type="PANTHER" id="PTHR14196">
    <property type="entry name" value="ODD-SKIPPED - RELATED"/>
    <property type="match status" value="1"/>
</dbReference>
<dbReference type="AlphaFoldDB" id="A0A6U3CYA9"/>
<keyword evidence="3" id="KW-0677">Repeat</keyword>
<keyword evidence="8" id="KW-0539">Nucleus</keyword>
<dbReference type="PROSITE" id="PS50157">
    <property type="entry name" value="ZINC_FINGER_C2H2_2"/>
    <property type="match status" value="2"/>
</dbReference>
<feature type="compositionally biased region" description="Low complexity" evidence="10">
    <location>
        <begin position="482"/>
        <end position="501"/>
    </location>
</feature>
<evidence type="ECO:0000256" key="1">
    <source>
        <dbReference type="ARBA" id="ARBA00004123"/>
    </source>
</evidence>
<evidence type="ECO:0000256" key="3">
    <source>
        <dbReference type="ARBA" id="ARBA00022737"/>
    </source>
</evidence>
<dbReference type="PANTHER" id="PTHR14196:SF0">
    <property type="entry name" value="PROTEIN BOWEL"/>
    <property type="match status" value="1"/>
</dbReference>
<dbReference type="Gene3D" id="3.30.160.60">
    <property type="entry name" value="Classic Zinc Finger"/>
    <property type="match status" value="2"/>
</dbReference>
<dbReference type="GO" id="GO:0008270">
    <property type="term" value="F:zinc ion binding"/>
    <property type="evidence" value="ECO:0007669"/>
    <property type="project" value="UniProtKB-KW"/>
</dbReference>
<reference evidence="12" key="1">
    <citation type="submission" date="2021-01" db="EMBL/GenBank/DDBJ databases">
        <authorList>
            <person name="Corre E."/>
            <person name="Pelletier E."/>
            <person name="Niang G."/>
            <person name="Scheremetjew M."/>
            <person name="Finn R."/>
            <person name="Kale V."/>
            <person name="Holt S."/>
            <person name="Cochrane G."/>
            <person name="Meng A."/>
            <person name="Brown T."/>
            <person name="Cohen L."/>
        </authorList>
    </citation>
    <scope>NUCLEOTIDE SEQUENCE</scope>
    <source>
        <strain evidence="12">CCCM811</strain>
    </source>
</reference>
<dbReference type="GO" id="GO:0000977">
    <property type="term" value="F:RNA polymerase II transcription regulatory region sequence-specific DNA binding"/>
    <property type="evidence" value="ECO:0007669"/>
    <property type="project" value="TreeGrafter"/>
</dbReference>
<dbReference type="InterPro" id="IPR013087">
    <property type="entry name" value="Znf_C2H2_type"/>
</dbReference>
<dbReference type="SMART" id="SM00355">
    <property type="entry name" value="ZnF_C2H2"/>
    <property type="match status" value="2"/>
</dbReference>
<proteinExistence type="predicted"/>
<dbReference type="InterPro" id="IPR036236">
    <property type="entry name" value="Znf_C2H2_sf"/>
</dbReference>
<evidence type="ECO:0000259" key="11">
    <source>
        <dbReference type="PROSITE" id="PS50157"/>
    </source>
</evidence>
<evidence type="ECO:0000313" key="12">
    <source>
        <dbReference type="EMBL" id="CAE0679696.1"/>
    </source>
</evidence>
<feature type="compositionally biased region" description="Polar residues" evidence="10">
    <location>
        <begin position="1"/>
        <end position="12"/>
    </location>
</feature>
<sequence length="686" mass="76617">MDEFNTWPSQDMSLLPDEQKRVEHSGSHFTSMTEDTASTVSQPTSGQSAFNLAQVGQTHWRKHIQHSVNFDLVAPGLITLLGFDGIELWALDSKTGDVVMLADVVRDESLLNWSRYSNIYKFHMGKGMVGRVFLAGISEWESDVSQIQREIFHRSPGARRLGIKGVGCIRCETKIGVEVVIFLYSRQKLTFSKDRILFIEGMLSQWLKSGGDSSKFYSINTNATKKAAMQYAEAQQEGASQIAHMDTAESDAVTSNDKDQKMQQGTLMRLMVLDLFLSSFGGITKHLRFDGAEIWIEDSPGSGVLHHGGTIATKPLHKEWASYSTHFKFSNERSMVGRILCTTRPEWQPDVSQLSVSVFSRATGARRYGVRGMGGVYCRTRQGLQFVIGLFSGNRVAFTKERKRAILKMVEVWAQGSVPGPAKPIKIISRGGSISTPEVGNSAPVIGTAHSLNSWLDMQGHLPGVTQRILDGSNLKKGKGPASSIADSAQQRQASSSSFGSGNRTHKRKPKCKYVCGYCDKVFHKKGNWQAHLRTHTKEKPFACTACGRQFTQKSNMKRHMLKIHKIPKDFPTTPSTLHQSNSMPTLQEYKDKPAPNFFVDPSMATSTPPAAMLLTDPNAGTNTMIMTRQHQLTQHNQHHNQRPQLNHQINQINQDAQRMPHNGQLSQQQQNQQQQSQFPSWMRST</sequence>
<keyword evidence="5" id="KW-0862">Zinc</keyword>